<dbReference type="OrthoDB" id="6077919at2759"/>
<dbReference type="Proteomes" id="UP000251314">
    <property type="component" value="Unassembled WGS sequence"/>
</dbReference>
<comment type="caution">
    <text evidence="2">The sequence shown here is derived from an EMBL/GenBank/DDBJ whole genome shotgun (WGS) entry which is preliminary data.</text>
</comment>
<proteinExistence type="predicted"/>
<dbReference type="PANTHER" id="PTHR46599:SF3">
    <property type="entry name" value="PIGGYBAC TRANSPOSABLE ELEMENT-DERIVED PROTEIN 4"/>
    <property type="match status" value="1"/>
</dbReference>
<dbReference type="InterPro" id="IPR029526">
    <property type="entry name" value="PGBD"/>
</dbReference>
<name>A0A329SM89_9STRA</name>
<evidence type="ECO:0000313" key="3">
    <source>
        <dbReference type="Proteomes" id="UP000251314"/>
    </source>
</evidence>
<accession>A0A329SM89</accession>
<gene>
    <name evidence="2" type="ORF">PC110_g6664</name>
</gene>
<reference evidence="2 3" key="1">
    <citation type="submission" date="2018-01" db="EMBL/GenBank/DDBJ databases">
        <title>Draft genome of the strawberry crown rot pathogen Phytophthora cactorum.</title>
        <authorList>
            <person name="Armitage A.D."/>
            <person name="Lysoe E."/>
            <person name="Nellist C.F."/>
            <person name="Harrison R.J."/>
            <person name="Brurberg M.B."/>
        </authorList>
    </citation>
    <scope>NUCLEOTIDE SEQUENCE [LARGE SCALE GENOMIC DNA]</scope>
    <source>
        <strain evidence="2 3">10300</strain>
    </source>
</reference>
<protein>
    <recommendedName>
        <fullName evidence="1">PiggyBac transposable element-derived protein domain-containing protein</fullName>
    </recommendedName>
</protein>
<evidence type="ECO:0000259" key="1">
    <source>
        <dbReference type="Pfam" id="PF13843"/>
    </source>
</evidence>
<evidence type="ECO:0000313" key="2">
    <source>
        <dbReference type="EMBL" id="RAW37076.1"/>
    </source>
</evidence>
<dbReference type="VEuPathDB" id="FungiDB:PC110_g6664"/>
<dbReference type="STRING" id="29920.A0A329SM89"/>
<dbReference type="PANTHER" id="PTHR46599">
    <property type="entry name" value="PIGGYBAC TRANSPOSABLE ELEMENT-DERIVED PROTEIN 4"/>
    <property type="match status" value="1"/>
</dbReference>
<keyword evidence="3" id="KW-1185">Reference proteome</keyword>
<feature type="domain" description="PiggyBac transposable element-derived protein" evidence="1">
    <location>
        <begin position="11"/>
        <end position="118"/>
    </location>
</feature>
<dbReference type="EMBL" id="MJFZ01000121">
    <property type="protein sequence ID" value="RAW37076.1"/>
    <property type="molecule type" value="Genomic_DNA"/>
</dbReference>
<dbReference type="Pfam" id="PF13843">
    <property type="entry name" value="DDE_Tnp_1_7"/>
    <property type="match status" value="1"/>
</dbReference>
<organism evidence="2 3">
    <name type="scientific">Phytophthora cactorum</name>
    <dbReference type="NCBI Taxonomy" id="29920"/>
    <lineage>
        <taxon>Eukaryota</taxon>
        <taxon>Sar</taxon>
        <taxon>Stramenopiles</taxon>
        <taxon>Oomycota</taxon>
        <taxon>Peronosporomycetes</taxon>
        <taxon>Peronosporales</taxon>
        <taxon>Peronosporaceae</taxon>
        <taxon>Phytophthora</taxon>
    </lineage>
</organism>
<sequence length="118" mass="13610">MIVFNPIKPTGKYHFRLYMVCCSSTWISFNFRLHCNRSDIADSLKGVVGTEEDQQLRDKLAAVSNIREHILEVVRSMFGTNRVVNMDNYYASVQVLQALRLKGPYGPGTMRNNRKHFP</sequence>
<dbReference type="AlphaFoldDB" id="A0A329SM89"/>